<comment type="caution">
    <text evidence="4">The sequence shown here is derived from an EMBL/GenBank/DDBJ whole genome shotgun (WGS) entry which is preliminary data.</text>
</comment>
<dbReference type="GO" id="GO:0005840">
    <property type="term" value="C:ribosome"/>
    <property type="evidence" value="ECO:0007669"/>
    <property type="project" value="InterPro"/>
</dbReference>
<dbReference type="InterPro" id="IPR000529">
    <property type="entry name" value="Ribosomal_bS6"/>
</dbReference>
<accession>A0A1F6EH19</accession>
<dbReference type="SUPFAM" id="SSF54995">
    <property type="entry name" value="Ribosomal protein S6"/>
    <property type="match status" value="1"/>
</dbReference>
<dbReference type="InterPro" id="IPR035980">
    <property type="entry name" value="Ribosomal_bS6_sf"/>
</dbReference>
<dbReference type="EMBL" id="MFLY01000023">
    <property type="protein sequence ID" value="OGG72926.1"/>
    <property type="molecule type" value="Genomic_DNA"/>
</dbReference>
<gene>
    <name evidence="4" type="ORF">A3A38_02800</name>
</gene>
<dbReference type="Pfam" id="PF01250">
    <property type="entry name" value="Ribosomal_S6"/>
    <property type="match status" value="1"/>
</dbReference>
<comment type="similarity">
    <text evidence="1">Belongs to the bacterial ribosomal protein bS6 family.</text>
</comment>
<dbReference type="GO" id="GO:0003735">
    <property type="term" value="F:structural constituent of ribosome"/>
    <property type="evidence" value="ECO:0007669"/>
    <property type="project" value="InterPro"/>
</dbReference>
<evidence type="ECO:0000256" key="1">
    <source>
        <dbReference type="ARBA" id="ARBA00009512"/>
    </source>
</evidence>
<dbReference type="Gene3D" id="3.30.70.60">
    <property type="match status" value="1"/>
</dbReference>
<evidence type="ECO:0000313" key="4">
    <source>
        <dbReference type="EMBL" id="OGG72926.1"/>
    </source>
</evidence>
<dbReference type="GO" id="GO:0006412">
    <property type="term" value="P:translation"/>
    <property type="evidence" value="ECO:0007669"/>
    <property type="project" value="InterPro"/>
</dbReference>
<dbReference type="InterPro" id="IPR014717">
    <property type="entry name" value="Transl_elong_EF1B/ribsomal_bS6"/>
</dbReference>
<reference evidence="4 5" key="1">
    <citation type="journal article" date="2016" name="Nat. Commun.">
        <title>Thousands of microbial genomes shed light on interconnected biogeochemical processes in an aquifer system.</title>
        <authorList>
            <person name="Anantharaman K."/>
            <person name="Brown C.T."/>
            <person name="Hug L.A."/>
            <person name="Sharon I."/>
            <person name="Castelle C.J."/>
            <person name="Probst A.J."/>
            <person name="Thomas B.C."/>
            <person name="Singh A."/>
            <person name="Wilkins M.J."/>
            <person name="Karaoz U."/>
            <person name="Brodie E.L."/>
            <person name="Williams K.H."/>
            <person name="Hubbard S.S."/>
            <person name="Banfield J.F."/>
        </authorList>
    </citation>
    <scope>NUCLEOTIDE SEQUENCE [LARGE SCALE GENOMIC DNA]</scope>
</reference>
<organism evidence="4 5">
    <name type="scientific">Candidatus Kaiserbacteria bacterium RIFCSPLOWO2_01_FULL_53_17</name>
    <dbReference type="NCBI Taxonomy" id="1798511"/>
    <lineage>
        <taxon>Bacteria</taxon>
        <taxon>Candidatus Kaiseribacteriota</taxon>
    </lineage>
</organism>
<dbReference type="GO" id="GO:0019843">
    <property type="term" value="F:rRNA binding"/>
    <property type="evidence" value="ECO:0007669"/>
    <property type="project" value="InterPro"/>
</dbReference>
<dbReference type="AlphaFoldDB" id="A0A1F6EH19"/>
<proteinExistence type="inferred from homology"/>
<evidence type="ECO:0000256" key="2">
    <source>
        <dbReference type="ARBA" id="ARBA00035294"/>
    </source>
</evidence>
<protein>
    <recommendedName>
        <fullName evidence="2">Small ribosomal subunit protein bS6</fullName>
    </recommendedName>
    <alternativeName>
        <fullName evidence="3">30S ribosomal protein S6</fullName>
    </alternativeName>
</protein>
<evidence type="ECO:0000256" key="3">
    <source>
        <dbReference type="ARBA" id="ARBA00035520"/>
    </source>
</evidence>
<evidence type="ECO:0000313" key="5">
    <source>
        <dbReference type="Proteomes" id="UP000177306"/>
    </source>
</evidence>
<sequence>MVEKDTENEVITRVYEAGYTIVPTVKEEDVEKVVSGIRSEIEKIGGSFIAEGAPSLTKLMFPIDMRLPAQAGEGEKHVAYDRGYFGWLKFEAGTQAAKILTDSLELNSSILRSIVFKTVREDTRAKFKAPQLREVRRTDTIKAAPRKVPEASDAVPVSEADLDKALETLTAE</sequence>
<name>A0A1F6EH19_9BACT</name>
<dbReference type="Proteomes" id="UP000177306">
    <property type="component" value="Unassembled WGS sequence"/>
</dbReference>